<feature type="compositionally biased region" description="Polar residues" evidence="1">
    <location>
        <begin position="594"/>
        <end position="603"/>
    </location>
</feature>
<feature type="region of interest" description="Disordered" evidence="1">
    <location>
        <begin position="381"/>
        <end position="429"/>
    </location>
</feature>
<feature type="compositionally biased region" description="Polar residues" evidence="1">
    <location>
        <begin position="395"/>
        <end position="417"/>
    </location>
</feature>
<name>Q4T3A2_TETNG</name>
<dbReference type="EMBL" id="CAAE01010107">
    <property type="protein sequence ID" value="CAF92630.1"/>
    <property type="molecule type" value="Genomic_DNA"/>
</dbReference>
<feature type="region of interest" description="Disordered" evidence="1">
    <location>
        <begin position="639"/>
        <end position="659"/>
    </location>
</feature>
<dbReference type="OrthoDB" id="8962639at2759"/>
<feature type="region of interest" description="Disordered" evidence="1">
    <location>
        <begin position="727"/>
        <end position="809"/>
    </location>
</feature>
<reference evidence="2" key="2">
    <citation type="submission" date="2004-02" db="EMBL/GenBank/DDBJ databases">
        <authorList>
            <consortium name="Genoscope"/>
            <consortium name="Whitehead Institute Centre for Genome Research"/>
        </authorList>
    </citation>
    <scope>NUCLEOTIDE SEQUENCE</scope>
</reference>
<proteinExistence type="predicted"/>
<feature type="region of interest" description="Disordered" evidence="1">
    <location>
        <begin position="441"/>
        <end position="460"/>
    </location>
</feature>
<dbReference type="AlphaFoldDB" id="Q4T3A2"/>
<gene>
    <name evidence="2" type="ORF">GSTENG00007939001</name>
</gene>
<feature type="compositionally biased region" description="Polar residues" evidence="1">
    <location>
        <begin position="532"/>
        <end position="548"/>
    </location>
</feature>
<feature type="compositionally biased region" description="Polar residues" evidence="1">
    <location>
        <begin position="248"/>
        <end position="266"/>
    </location>
</feature>
<dbReference type="KEGG" id="tng:GSTEN00007939G001"/>
<organism evidence="2">
    <name type="scientific">Tetraodon nigroviridis</name>
    <name type="common">Spotted green pufferfish</name>
    <name type="synonym">Chelonodon nigroviridis</name>
    <dbReference type="NCBI Taxonomy" id="99883"/>
    <lineage>
        <taxon>Eukaryota</taxon>
        <taxon>Metazoa</taxon>
        <taxon>Chordata</taxon>
        <taxon>Craniata</taxon>
        <taxon>Vertebrata</taxon>
        <taxon>Euteleostomi</taxon>
        <taxon>Actinopterygii</taxon>
        <taxon>Neopterygii</taxon>
        <taxon>Teleostei</taxon>
        <taxon>Neoteleostei</taxon>
        <taxon>Acanthomorphata</taxon>
        <taxon>Eupercaria</taxon>
        <taxon>Tetraodontiformes</taxon>
        <taxon>Tetradontoidea</taxon>
        <taxon>Tetraodontidae</taxon>
        <taxon>Tetraodon</taxon>
    </lineage>
</organism>
<feature type="region of interest" description="Disordered" evidence="1">
    <location>
        <begin position="60"/>
        <end position="100"/>
    </location>
</feature>
<protein>
    <submittedName>
        <fullName evidence="2">(spotted green pufferfish) hypothetical protein</fullName>
    </submittedName>
</protein>
<reference evidence="2" key="1">
    <citation type="journal article" date="2004" name="Nature">
        <title>Genome duplication in the teleost fish Tetraodon nigroviridis reveals the early vertebrate proto-karyotype.</title>
        <authorList>
            <person name="Jaillon O."/>
            <person name="Aury J.-M."/>
            <person name="Brunet F."/>
            <person name="Petit J.-L."/>
            <person name="Stange-Thomann N."/>
            <person name="Mauceli E."/>
            <person name="Bouneau L."/>
            <person name="Fischer C."/>
            <person name="Ozouf-Costaz C."/>
            <person name="Bernot A."/>
            <person name="Nicaud S."/>
            <person name="Jaffe D."/>
            <person name="Fisher S."/>
            <person name="Lutfalla G."/>
            <person name="Dossat C."/>
            <person name="Segurens B."/>
            <person name="Dasilva C."/>
            <person name="Salanoubat M."/>
            <person name="Levy M."/>
            <person name="Boudet N."/>
            <person name="Castellano S."/>
            <person name="Anthouard V."/>
            <person name="Jubin C."/>
            <person name="Castelli V."/>
            <person name="Katinka M."/>
            <person name="Vacherie B."/>
            <person name="Biemont C."/>
            <person name="Skalli Z."/>
            <person name="Cattolico L."/>
            <person name="Poulain J."/>
            <person name="De Berardinis V."/>
            <person name="Cruaud C."/>
            <person name="Duprat S."/>
            <person name="Brottier P."/>
            <person name="Coutanceau J.-P."/>
            <person name="Gouzy J."/>
            <person name="Parra G."/>
            <person name="Lardier G."/>
            <person name="Chapple C."/>
            <person name="McKernan K.J."/>
            <person name="McEwan P."/>
            <person name="Bosak S."/>
            <person name="Kellis M."/>
            <person name="Volff J.-N."/>
            <person name="Guigo R."/>
            <person name="Zody M.C."/>
            <person name="Mesirov J."/>
            <person name="Lindblad-Toh K."/>
            <person name="Birren B."/>
            <person name="Nusbaum C."/>
            <person name="Kahn D."/>
            <person name="Robinson-Rechavi M."/>
            <person name="Laudet V."/>
            <person name="Schachter V."/>
            <person name="Quetier F."/>
            <person name="Saurin W."/>
            <person name="Scarpelli C."/>
            <person name="Wincker P."/>
            <person name="Lander E.S."/>
            <person name="Weissenbach J."/>
            <person name="Roest Crollius H."/>
        </authorList>
    </citation>
    <scope>NUCLEOTIDE SEQUENCE [LARGE SCALE GENOMIC DNA]</scope>
</reference>
<comment type="caution">
    <text evidence="2">The sequence shown here is derived from an EMBL/GenBank/DDBJ whole genome shotgun (WGS) entry which is preliminary data.</text>
</comment>
<feature type="compositionally biased region" description="Basic and acidic residues" evidence="1">
    <location>
        <begin position="583"/>
        <end position="593"/>
    </location>
</feature>
<evidence type="ECO:0000313" key="2">
    <source>
        <dbReference type="EMBL" id="CAF92630.1"/>
    </source>
</evidence>
<feature type="compositionally biased region" description="Basic and acidic residues" evidence="1">
    <location>
        <begin position="550"/>
        <end position="562"/>
    </location>
</feature>
<accession>Q4T3A2</accession>
<feature type="compositionally biased region" description="Basic and acidic residues" evidence="1">
    <location>
        <begin position="233"/>
        <end position="245"/>
    </location>
</feature>
<feature type="region of interest" description="Disordered" evidence="1">
    <location>
        <begin position="531"/>
        <end position="616"/>
    </location>
</feature>
<feature type="region of interest" description="Disordered" evidence="1">
    <location>
        <begin position="229"/>
        <end position="303"/>
    </location>
</feature>
<sequence length="843" mass="94328">MAARLKWREVPAGTALQRQTTQQMGLNDGMGAKVLKPKPLRAGGLKQCPDDKLQVAGEGLAPVYSQPQQIRDKKPKGESITQAPVASDMSKKKKGASQRKLPSYDNLAKVVLGVAPYRTSWQRFVEAQKNLLSQRNTRRKTALQRSASKTELGSTYEQIIAKQREYWRLKKREQRAKLSFKGKLRLKENYSRALKLHPHLQEEKAALGNAHVAVPETIGGFIKEDGTVSVSVSDERPGKEEHRGWSEASFNKTPQPSDVNWRSINANPPPPPFRPPQAVKRPQCRSSARATNGPKRTEVSHLHSSAQTVETFIINPLTPQNGGLKRGGCVLKMAVSNNAPSAPAVDAELTEKERIARKREYWRVKKREQRAACAARVKRSSLQARTVSEKKNGPEQISFNVNQPCESQNFPDNSMSELPNGRQREQSGSLGQYCQIVKETSPIQLSTSHSEDPDKLTFQEEPPEIVKSEIKTELGAEGLEPEVFPDFSVMVFEENESFVHSQLRGECKSSAPLSPFPSFYEPDLNPFCEGPFQNSMDVANSTEPSVGPSSEDKEQRILDKNPSRQIHSSPEPLNPHPLPFDSLSRHQCQEDQSPKANQCQIKPSSAPKLPHMGTKQSGLTGLLKQREYWKLMKRQQRARLKARKSAPRGESGNLLSGRNVQAPDVDPALFWMPTQGLFGTIQHQSKVNIKHVVRYSRPGRRRPNISFRRRVGASVWRHRRRRRRSHFGQNVEELLPHGSRPPEPPAGVHRVRGDAVPPQSDASEGPHRGGPPQQPDHVPGGEAANPGRLGRGGLPEGTLFHQPAPEAQRNSAAPFKIKALRLVLKRWNFTNLMAVFYFFFCLY</sequence>
<evidence type="ECO:0000256" key="1">
    <source>
        <dbReference type="SAM" id="MobiDB-lite"/>
    </source>
</evidence>
<feature type="compositionally biased region" description="Basic and acidic residues" evidence="1">
    <location>
        <begin position="449"/>
        <end position="460"/>
    </location>
</feature>